<name>A0A938X9M8_9FIRM</name>
<dbReference type="EMBL" id="JACJKY010000054">
    <property type="protein sequence ID" value="MBM6922049.1"/>
    <property type="molecule type" value="Genomic_DNA"/>
</dbReference>
<gene>
    <name evidence="1" type="ORF">H6A12_12970</name>
</gene>
<protein>
    <submittedName>
        <fullName evidence="1">Uncharacterized protein</fullName>
    </submittedName>
</protein>
<comment type="caution">
    <text evidence="1">The sequence shown here is derived from an EMBL/GenBank/DDBJ whole genome shotgun (WGS) entry which is preliminary data.</text>
</comment>
<dbReference type="RefSeq" id="WP_345941259.1">
    <property type="nucleotide sequence ID" value="NZ_JACJKY010000054.1"/>
</dbReference>
<feature type="non-terminal residue" evidence="1">
    <location>
        <position position="1"/>
    </location>
</feature>
<organism evidence="1 2">
    <name type="scientific">Merdimmobilis hominis</name>
    <dbReference type="NCBI Taxonomy" id="2897707"/>
    <lineage>
        <taxon>Bacteria</taxon>
        <taxon>Bacillati</taxon>
        <taxon>Bacillota</taxon>
        <taxon>Clostridia</taxon>
        <taxon>Eubacteriales</taxon>
        <taxon>Oscillospiraceae</taxon>
        <taxon>Merdimmobilis</taxon>
    </lineage>
</organism>
<dbReference type="AlphaFoldDB" id="A0A938X9M8"/>
<proteinExistence type="predicted"/>
<evidence type="ECO:0000313" key="2">
    <source>
        <dbReference type="Proteomes" id="UP000774750"/>
    </source>
</evidence>
<reference evidence="1" key="2">
    <citation type="journal article" date="2021" name="Sci. Rep.">
        <title>The distribution of antibiotic resistance genes in chicken gut microbiota commensals.</title>
        <authorList>
            <person name="Juricova H."/>
            <person name="Matiasovicova J."/>
            <person name="Kubasova T."/>
            <person name="Cejkova D."/>
            <person name="Rychlik I."/>
        </authorList>
    </citation>
    <scope>NUCLEOTIDE SEQUENCE</scope>
    <source>
        <strain evidence="1">An559</strain>
    </source>
</reference>
<sequence>TIYIIDKQTLNCVPFCSKPNCKHDNAQCAARTRSQGLWMYQGALYVSEPREGTTTETNELESYTLYKISLDGSSKDEVRYVGMSLMGGFIHRGYYYANDFDGVRRYSLTDKEENELILKTTSEQDYMIRNAHGNSIYINITRNNTQPVIEMFRYNLSDLSAPPISVGQMEVRDDGELNELMPLYISDEGILALDGVTANNQTTVQDFSFFWLDKDGKEKERLDLPKTDIDSYGLCGSITADDSYYYRFIVPGIRAKKEDMEKSILHIYDRKTNQLIEKCSFYEEYGCLYSFVRGDDRYLFIEFEPRYYYDEDGERIVESDPYRTLCVLDKQQIGNGAELRKLLHLTQ</sequence>
<accession>A0A938X9M8</accession>
<reference evidence="1" key="1">
    <citation type="submission" date="2020-08" db="EMBL/GenBank/DDBJ databases">
        <authorList>
            <person name="Cejkova D."/>
            <person name="Kubasova T."/>
            <person name="Jahodarova E."/>
            <person name="Rychlik I."/>
        </authorList>
    </citation>
    <scope>NUCLEOTIDE SEQUENCE</scope>
    <source>
        <strain evidence="1">An559</strain>
    </source>
</reference>
<evidence type="ECO:0000313" key="1">
    <source>
        <dbReference type="EMBL" id="MBM6922049.1"/>
    </source>
</evidence>
<dbReference type="Proteomes" id="UP000774750">
    <property type="component" value="Unassembled WGS sequence"/>
</dbReference>
<keyword evidence="2" id="KW-1185">Reference proteome</keyword>